<comment type="caution">
    <text evidence="2">The sequence shown here is derived from an EMBL/GenBank/DDBJ whole genome shotgun (WGS) entry which is preliminary data.</text>
</comment>
<feature type="region of interest" description="Disordered" evidence="1">
    <location>
        <begin position="463"/>
        <end position="491"/>
    </location>
</feature>
<evidence type="ECO:0000256" key="1">
    <source>
        <dbReference type="SAM" id="MobiDB-lite"/>
    </source>
</evidence>
<sequence length="566" mass="63774">MTSANIKFVKPPPDNRIRQFPYIPVKTDSSAQDTQTDASKFSAFTHTLKPSCSESDMISSATLHITTPKRRKNHIPFLDIFITSRSENNQIIAPDDTSLHVTSDSVNYNEIQPSKMNAIPIDVTSKADTTKMNRKCFTDHQPFNKEMQQAVNNNEMAAFDQPAVKTTGNRNLNSKLKGIHNKSSSIVGTDAIDTEEENDHIGLGNPLSSERAEQLQSSPTSTISQGWVGQSQHFSLAETHKKGKASRLKDNMKPNANSQLQTPKYCASHSVRGTITNRTCVGLSEVSEDEVSDLPDVSEPTGCVTSTEIHHEKHQSHQDRQNGMDVSGKEVITQDSEKERIDNQCSPDQSVEKNLDFNKSRWIGLPRRPYPIGSLRRSISEYDFHYEETVDEDDEEEVSFFSRMKASKHSKPKSSLLQDKRADSFDRTNGQNIVPRYAWTDHTVRDSVFFGGSELVLSANDKSAFKQDRTSSPAKKQGSRDASRNSTPVESFITPREIRRPSREAVYSARLAMRRFALADPEKMIISQEMREKLEKDVQRRKSSAVRKVSQFFNVQLGLNKEEDLI</sequence>
<dbReference type="AlphaFoldDB" id="A0AAV4B8M0"/>
<feature type="region of interest" description="Disordered" evidence="1">
    <location>
        <begin position="403"/>
        <end position="423"/>
    </location>
</feature>
<reference evidence="2 3" key="1">
    <citation type="journal article" date="2021" name="Elife">
        <title>Chloroplast acquisition without the gene transfer in kleptoplastic sea slugs, Plakobranchus ocellatus.</title>
        <authorList>
            <person name="Maeda T."/>
            <person name="Takahashi S."/>
            <person name="Yoshida T."/>
            <person name="Shimamura S."/>
            <person name="Takaki Y."/>
            <person name="Nagai Y."/>
            <person name="Toyoda A."/>
            <person name="Suzuki Y."/>
            <person name="Arimoto A."/>
            <person name="Ishii H."/>
            <person name="Satoh N."/>
            <person name="Nishiyama T."/>
            <person name="Hasebe M."/>
            <person name="Maruyama T."/>
            <person name="Minagawa J."/>
            <person name="Obokata J."/>
            <person name="Shigenobu S."/>
        </authorList>
    </citation>
    <scope>NUCLEOTIDE SEQUENCE [LARGE SCALE GENOMIC DNA]</scope>
</reference>
<organism evidence="2 3">
    <name type="scientific">Plakobranchus ocellatus</name>
    <dbReference type="NCBI Taxonomy" id="259542"/>
    <lineage>
        <taxon>Eukaryota</taxon>
        <taxon>Metazoa</taxon>
        <taxon>Spiralia</taxon>
        <taxon>Lophotrochozoa</taxon>
        <taxon>Mollusca</taxon>
        <taxon>Gastropoda</taxon>
        <taxon>Heterobranchia</taxon>
        <taxon>Euthyneura</taxon>
        <taxon>Panpulmonata</taxon>
        <taxon>Sacoglossa</taxon>
        <taxon>Placobranchoidea</taxon>
        <taxon>Plakobranchidae</taxon>
        <taxon>Plakobranchus</taxon>
    </lineage>
</organism>
<evidence type="ECO:0000313" key="3">
    <source>
        <dbReference type="Proteomes" id="UP000735302"/>
    </source>
</evidence>
<proteinExistence type="predicted"/>
<name>A0AAV4B8M0_9GAST</name>
<accession>A0AAV4B8M0</accession>
<dbReference type="Proteomes" id="UP000735302">
    <property type="component" value="Unassembled WGS sequence"/>
</dbReference>
<gene>
    <name evidence="2" type="ORF">PoB_004342000</name>
</gene>
<keyword evidence="3" id="KW-1185">Reference proteome</keyword>
<evidence type="ECO:0000313" key="2">
    <source>
        <dbReference type="EMBL" id="GFO16915.1"/>
    </source>
</evidence>
<protein>
    <submittedName>
        <fullName evidence="2">Uncharacterized protein</fullName>
    </submittedName>
</protein>
<dbReference type="EMBL" id="BLXT01004727">
    <property type="protein sequence ID" value="GFO16915.1"/>
    <property type="molecule type" value="Genomic_DNA"/>
</dbReference>